<comment type="catalytic activity">
    <reaction evidence="1 6">
        <text>Hydrolysis of (1-&gt;4)-beta-linkages between N-acetylmuramic acid and N-acetyl-D-glucosamine residues in a peptidoglycan and between N-acetyl-D-glucosamine residues in chitodextrins.</text>
        <dbReference type="EC" id="3.2.1.17"/>
    </reaction>
</comment>
<dbReference type="Pfam" id="PF00959">
    <property type="entry name" value="Phage_lysozyme"/>
    <property type="match status" value="1"/>
</dbReference>
<evidence type="ECO:0000256" key="5">
    <source>
        <dbReference type="ARBA" id="ARBA00023295"/>
    </source>
</evidence>
<evidence type="ECO:0000256" key="4">
    <source>
        <dbReference type="ARBA" id="ARBA00022801"/>
    </source>
</evidence>
<name>A0ABP9LDG0_9GAMM</name>
<dbReference type="RefSeq" id="WP_158985724.1">
    <property type="nucleotide sequence ID" value="NZ_BAABKY010000002.1"/>
</dbReference>
<accession>A0ABP9LDG0</accession>
<protein>
    <recommendedName>
        <fullName evidence="6">Lysozyme</fullName>
        <ecNumber evidence="6">3.2.1.17</ecNumber>
    </recommendedName>
</protein>
<evidence type="ECO:0000256" key="6">
    <source>
        <dbReference type="RuleBase" id="RU003788"/>
    </source>
</evidence>
<evidence type="ECO:0000313" key="7">
    <source>
        <dbReference type="EMBL" id="GAA5075556.1"/>
    </source>
</evidence>
<organism evidence="7 8">
    <name type="scientific">Lysobacter panacisoli</name>
    <dbReference type="NCBI Taxonomy" id="1255263"/>
    <lineage>
        <taxon>Bacteria</taxon>
        <taxon>Pseudomonadati</taxon>
        <taxon>Pseudomonadota</taxon>
        <taxon>Gammaproteobacteria</taxon>
        <taxon>Lysobacterales</taxon>
        <taxon>Lysobacteraceae</taxon>
        <taxon>Lysobacter</taxon>
    </lineage>
</organism>
<sequence length="157" mass="16962">MSKGKVIVGGAGLAAVLALAAPLIQRYEGLKYDAYLDPVGIPTACWGHTGPDVKMGQRYTRAQCEAWLEQDMHEANAIVRRCIPGDMPQGVESALTSAAFNIGPKVVCGSTLQGYALASNWQAACAELSKWKYSKGRVFKGLVLRRADERRMCESGL</sequence>
<dbReference type="Proteomes" id="UP001501083">
    <property type="component" value="Unassembled WGS sequence"/>
</dbReference>
<evidence type="ECO:0000313" key="8">
    <source>
        <dbReference type="Proteomes" id="UP001501083"/>
    </source>
</evidence>
<dbReference type="InterPro" id="IPR002196">
    <property type="entry name" value="Glyco_hydro_24"/>
</dbReference>
<dbReference type="Gene3D" id="1.10.530.40">
    <property type="match status" value="1"/>
</dbReference>
<comment type="similarity">
    <text evidence="6">Belongs to the glycosyl hydrolase 24 family.</text>
</comment>
<reference evidence="8" key="1">
    <citation type="journal article" date="2019" name="Int. J. Syst. Evol. Microbiol.">
        <title>The Global Catalogue of Microorganisms (GCM) 10K type strain sequencing project: providing services to taxonomists for standard genome sequencing and annotation.</title>
        <authorList>
            <consortium name="The Broad Institute Genomics Platform"/>
            <consortium name="The Broad Institute Genome Sequencing Center for Infectious Disease"/>
            <person name="Wu L."/>
            <person name="Ma J."/>
        </authorList>
    </citation>
    <scope>NUCLEOTIDE SEQUENCE [LARGE SCALE GENOMIC DNA]</scope>
    <source>
        <strain evidence="8">JCM 19212</strain>
    </source>
</reference>
<evidence type="ECO:0000256" key="1">
    <source>
        <dbReference type="ARBA" id="ARBA00000632"/>
    </source>
</evidence>
<dbReference type="InterPro" id="IPR034690">
    <property type="entry name" value="Endolysin_T4_type"/>
</dbReference>
<evidence type="ECO:0000256" key="3">
    <source>
        <dbReference type="ARBA" id="ARBA00022638"/>
    </source>
</evidence>
<proteinExistence type="inferred from homology"/>
<dbReference type="InterPro" id="IPR023347">
    <property type="entry name" value="Lysozyme_dom_sf"/>
</dbReference>
<dbReference type="PANTHER" id="PTHR38107:SF3">
    <property type="entry name" value="LYSOZYME RRRD-RELATED"/>
    <property type="match status" value="1"/>
</dbReference>
<keyword evidence="8" id="KW-1185">Reference proteome</keyword>
<keyword evidence="3 6" id="KW-0081">Bacteriolytic enzyme</keyword>
<comment type="caution">
    <text evidence="7">The sequence shown here is derived from an EMBL/GenBank/DDBJ whole genome shotgun (WGS) entry which is preliminary data.</text>
</comment>
<dbReference type="InterPro" id="IPR051018">
    <property type="entry name" value="Bacteriophage_GH24"/>
</dbReference>
<keyword evidence="2 6" id="KW-0929">Antimicrobial</keyword>
<dbReference type="HAMAP" id="MF_04136">
    <property type="entry name" value="SAR_ENDOLYSIN"/>
    <property type="match status" value="1"/>
</dbReference>
<gene>
    <name evidence="7" type="ORF">GCM10025759_19200</name>
</gene>
<dbReference type="CDD" id="cd16900">
    <property type="entry name" value="endolysin_R21-like"/>
    <property type="match status" value="1"/>
</dbReference>
<dbReference type="PANTHER" id="PTHR38107">
    <property type="match status" value="1"/>
</dbReference>
<keyword evidence="5 6" id="KW-0326">Glycosidase</keyword>
<evidence type="ECO:0000256" key="2">
    <source>
        <dbReference type="ARBA" id="ARBA00022529"/>
    </source>
</evidence>
<dbReference type="HAMAP" id="MF_04110">
    <property type="entry name" value="ENDOLYSIN_T4"/>
    <property type="match status" value="1"/>
</dbReference>
<dbReference type="InterPro" id="IPR023346">
    <property type="entry name" value="Lysozyme-like_dom_sf"/>
</dbReference>
<keyword evidence="4 6" id="KW-0378">Hydrolase</keyword>
<dbReference type="InterPro" id="IPR043688">
    <property type="entry name" value="SAR_endolysin-like"/>
</dbReference>
<dbReference type="EMBL" id="BAABKY010000002">
    <property type="protein sequence ID" value="GAA5075556.1"/>
    <property type="molecule type" value="Genomic_DNA"/>
</dbReference>
<dbReference type="EC" id="3.2.1.17" evidence="6"/>
<dbReference type="SUPFAM" id="SSF53955">
    <property type="entry name" value="Lysozyme-like"/>
    <property type="match status" value="1"/>
</dbReference>